<dbReference type="EMBL" id="JAWXYG010000012">
    <property type="protein sequence ID" value="KAK4258298.1"/>
    <property type="molecule type" value="Genomic_DNA"/>
</dbReference>
<reference evidence="1" key="1">
    <citation type="submission" date="2023-10" db="EMBL/GenBank/DDBJ databases">
        <title>Chromosome-level genome of the transformable northern wattle, Acacia crassicarpa.</title>
        <authorList>
            <person name="Massaro I."/>
            <person name="Sinha N.R."/>
            <person name="Poethig S."/>
            <person name="Leichty A.R."/>
        </authorList>
    </citation>
    <scope>NUCLEOTIDE SEQUENCE</scope>
    <source>
        <strain evidence="1">Acra3RX</strain>
        <tissue evidence="1">Leaf</tissue>
    </source>
</reference>
<evidence type="ECO:0000313" key="1">
    <source>
        <dbReference type="EMBL" id="KAK4258298.1"/>
    </source>
</evidence>
<evidence type="ECO:0000313" key="2">
    <source>
        <dbReference type="Proteomes" id="UP001293593"/>
    </source>
</evidence>
<protein>
    <submittedName>
        <fullName evidence="1">Uncharacterized protein</fullName>
    </submittedName>
</protein>
<gene>
    <name evidence="1" type="ORF">QN277_007759</name>
</gene>
<dbReference type="Proteomes" id="UP001293593">
    <property type="component" value="Unassembled WGS sequence"/>
</dbReference>
<proteinExistence type="predicted"/>
<name>A0AAE1IXQ0_9FABA</name>
<comment type="caution">
    <text evidence="1">The sequence shown here is derived from an EMBL/GenBank/DDBJ whole genome shotgun (WGS) entry which is preliminary data.</text>
</comment>
<dbReference type="AlphaFoldDB" id="A0AAE1IXQ0"/>
<accession>A0AAE1IXQ0</accession>
<keyword evidence="2" id="KW-1185">Reference proteome</keyword>
<organism evidence="1 2">
    <name type="scientific">Acacia crassicarpa</name>
    <name type="common">northern wattle</name>
    <dbReference type="NCBI Taxonomy" id="499986"/>
    <lineage>
        <taxon>Eukaryota</taxon>
        <taxon>Viridiplantae</taxon>
        <taxon>Streptophyta</taxon>
        <taxon>Embryophyta</taxon>
        <taxon>Tracheophyta</taxon>
        <taxon>Spermatophyta</taxon>
        <taxon>Magnoliopsida</taxon>
        <taxon>eudicotyledons</taxon>
        <taxon>Gunneridae</taxon>
        <taxon>Pentapetalae</taxon>
        <taxon>rosids</taxon>
        <taxon>fabids</taxon>
        <taxon>Fabales</taxon>
        <taxon>Fabaceae</taxon>
        <taxon>Caesalpinioideae</taxon>
        <taxon>mimosoid clade</taxon>
        <taxon>Acacieae</taxon>
        <taxon>Acacia</taxon>
    </lineage>
</organism>
<sequence length="121" mass="13904">MASPSITLETFPPVSPTTTVSKTYTLFQYFKPNIIDQVGSHELFGLGIRGFSFNQRQSSLIPHRCYCLYSTFDFYVTGHSNGHPQPRFQRVVLNQPDAHWLAPEHDVARYRYLTSSLLLCF</sequence>